<organism evidence="2 3">
    <name type="scientific">Nocardia nova</name>
    <dbReference type="NCBI Taxonomy" id="37330"/>
    <lineage>
        <taxon>Bacteria</taxon>
        <taxon>Bacillati</taxon>
        <taxon>Actinomycetota</taxon>
        <taxon>Actinomycetes</taxon>
        <taxon>Mycobacteriales</taxon>
        <taxon>Nocardiaceae</taxon>
        <taxon>Nocardia</taxon>
    </lineage>
</organism>
<protein>
    <submittedName>
        <fullName evidence="2">Lipase chaperone</fullName>
    </submittedName>
</protein>
<evidence type="ECO:0000256" key="1">
    <source>
        <dbReference type="SAM" id="MobiDB-lite"/>
    </source>
</evidence>
<dbReference type="AlphaFoldDB" id="A0A2S6ACU3"/>
<comment type="caution">
    <text evidence="2">The sequence shown here is derived from an EMBL/GenBank/DDBJ whole genome shotgun (WGS) entry which is preliminary data.</text>
</comment>
<gene>
    <name evidence="2" type="ORF">C5E45_32975</name>
</gene>
<feature type="region of interest" description="Disordered" evidence="1">
    <location>
        <begin position="50"/>
        <end position="102"/>
    </location>
</feature>
<dbReference type="RefSeq" id="WP_104380710.1">
    <property type="nucleotide sequence ID" value="NZ_PSZC01000039.1"/>
</dbReference>
<dbReference type="Proteomes" id="UP000239874">
    <property type="component" value="Unassembled WGS sequence"/>
</dbReference>
<dbReference type="EMBL" id="PSZC01000039">
    <property type="protein sequence ID" value="PPJ31906.1"/>
    <property type="molecule type" value="Genomic_DNA"/>
</dbReference>
<evidence type="ECO:0000313" key="2">
    <source>
        <dbReference type="EMBL" id="PPJ31906.1"/>
    </source>
</evidence>
<reference evidence="2 3" key="1">
    <citation type="submission" date="2018-02" db="EMBL/GenBank/DDBJ databases">
        <title>8 Nocardia nova and 1 Nocardia cyriacigeorgica strain used for evolution to TMP-SMX.</title>
        <authorList>
            <person name="Mehta H."/>
            <person name="Weng J."/>
            <person name="Shamoo Y."/>
        </authorList>
    </citation>
    <scope>NUCLEOTIDE SEQUENCE [LARGE SCALE GENOMIC DNA]</scope>
    <source>
        <strain evidence="2 3">MDA3139</strain>
    </source>
</reference>
<sequence length="136" mass="14495">MSDYILTASRFDQVLERYDDGRPKKVVKHRRGDTVTGLSDSEVARLTAAGAIAPKGEAQAKADDPAPSDPAPPVPTNPPTPVAQPTPPPGADEPVMPAKTAKTDEWQAYAVKRGMDKAEAASKSRAELIEIYAEQS</sequence>
<proteinExistence type="predicted"/>
<accession>A0A2S6ACU3</accession>
<evidence type="ECO:0000313" key="3">
    <source>
        <dbReference type="Proteomes" id="UP000239874"/>
    </source>
</evidence>
<feature type="compositionally biased region" description="Pro residues" evidence="1">
    <location>
        <begin position="67"/>
        <end position="91"/>
    </location>
</feature>
<name>A0A2S6ACU3_9NOCA</name>